<dbReference type="Proteomes" id="UP001470230">
    <property type="component" value="Unassembled WGS sequence"/>
</dbReference>
<keyword evidence="1" id="KW-0175">Coiled coil</keyword>
<accession>A0ABR2LB09</accession>
<feature type="coiled-coil region" evidence="1">
    <location>
        <begin position="609"/>
        <end position="636"/>
    </location>
</feature>
<keyword evidence="3" id="KW-1185">Reference proteome</keyword>
<evidence type="ECO:0000313" key="3">
    <source>
        <dbReference type="Proteomes" id="UP001470230"/>
    </source>
</evidence>
<name>A0ABR2LB09_9EUKA</name>
<sequence>MEYDIFEKIQTGDWNLWNHQQQFRCSFILDNLELQSISRQTSVIKFFSRNMKYLPSKYSPTSFSNAMKQPPTKFLSRFSTNVHIYLHDWIVKMISYPRTMSSILADSFPRDDIQLAFFANVTFPSMYHYFVTDELHKAGASLVNYIILNQSPHLIKAFLLAFIGVSTDFFYSLWQKYEIEEKLIEENDIECQTENSKCLLTIFIRSLSKSLVYLSESQINLLKSLLNRSREEFGRIILKTLLPRSYIEYFQDKVKDPKQSGIYQMLQAAGSYPDSPFFKTITETITSPKFTKTMPSHRESGLINQTPIVLSLHELYVIQQIIFNGSKLKRSQSENLDPNTISKLNFDGFSIDNSIRSRIKKGFFFFPPDVCKNKLEPLYMDLDLTSFIGKAEEPIEYLLFSGSSRRQQSSISEDKYQNEKEIERNDKNNKITKFMKDFDMLIAHKSIQKYYKSLIKERQFYLFLILASYSIQCIEVPKKIPKPEKKSGIEKLDPLHVFTSRNHHESLSIFNLKFHTSVSINNLPSYYPVGDTESSTKNLNKIETQYEESDNCEKNQSDSKELKLDGEIKEKLSNILKNFSRPNDEVSMFVLARKLDFLESKDRVDGINDSQVNESIQNFKNSIEKLKENTQKIINQIDQNDSYGKYIKICAVKIDSLGSQSHFEMILGLMDIGLVLNEISIQISKKVGNNSDRYLETMKSLLNCLFMYSNNKMFDVFIWYHHFTNTFPEFRKVFPKCSRNCIDFLINYFYEFYNSNDEMKKQI</sequence>
<reference evidence="2 3" key="1">
    <citation type="submission" date="2024-04" db="EMBL/GenBank/DDBJ databases">
        <title>Tritrichomonas musculus Genome.</title>
        <authorList>
            <person name="Alves-Ferreira E."/>
            <person name="Grigg M."/>
            <person name="Lorenzi H."/>
            <person name="Galac M."/>
        </authorList>
    </citation>
    <scope>NUCLEOTIDE SEQUENCE [LARGE SCALE GENOMIC DNA]</scope>
    <source>
        <strain evidence="2 3">EAF2021</strain>
    </source>
</reference>
<comment type="caution">
    <text evidence="2">The sequence shown here is derived from an EMBL/GenBank/DDBJ whole genome shotgun (WGS) entry which is preliminary data.</text>
</comment>
<proteinExistence type="predicted"/>
<evidence type="ECO:0000256" key="1">
    <source>
        <dbReference type="SAM" id="Coils"/>
    </source>
</evidence>
<organism evidence="2 3">
    <name type="scientific">Tritrichomonas musculus</name>
    <dbReference type="NCBI Taxonomy" id="1915356"/>
    <lineage>
        <taxon>Eukaryota</taxon>
        <taxon>Metamonada</taxon>
        <taxon>Parabasalia</taxon>
        <taxon>Tritrichomonadida</taxon>
        <taxon>Tritrichomonadidae</taxon>
        <taxon>Tritrichomonas</taxon>
    </lineage>
</organism>
<protein>
    <submittedName>
        <fullName evidence="2">Uncharacterized protein</fullName>
    </submittedName>
</protein>
<dbReference type="EMBL" id="JAPFFF010000001">
    <property type="protein sequence ID" value="KAK8900518.1"/>
    <property type="molecule type" value="Genomic_DNA"/>
</dbReference>
<evidence type="ECO:0000313" key="2">
    <source>
        <dbReference type="EMBL" id="KAK8900518.1"/>
    </source>
</evidence>
<gene>
    <name evidence="2" type="ORF">M9Y10_002845</name>
</gene>